<dbReference type="InterPro" id="IPR012338">
    <property type="entry name" value="Beta-lactam/transpept-like"/>
</dbReference>
<dbReference type="AlphaFoldDB" id="A0A0N4UJV2"/>
<dbReference type="EMBL" id="UYYG01000045">
    <property type="protein sequence ID" value="VDN52112.1"/>
    <property type="molecule type" value="Genomic_DNA"/>
</dbReference>
<dbReference type="Proteomes" id="UP000038040">
    <property type="component" value="Unplaced"/>
</dbReference>
<reference evidence="5" key="1">
    <citation type="submission" date="2017-02" db="UniProtKB">
        <authorList>
            <consortium name="WormBaseParasite"/>
        </authorList>
    </citation>
    <scope>IDENTIFICATION</scope>
</reference>
<evidence type="ECO:0000313" key="2">
    <source>
        <dbReference type="EMBL" id="VDN52112.1"/>
    </source>
</evidence>
<evidence type="ECO:0000313" key="5">
    <source>
        <dbReference type="WBParaSite" id="DME_0000796001-mRNA-1"/>
    </source>
</evidence>
<evidence type="ECO:0000259" key="1">
    <source>
        <dbReference type="Pfam" id="PF00144"/>
    </source>
</evidence>
<dbReference type="STRING" id="318479.A0A0N4UJV2"/>
<dbReference type="SUPFAM" id="SSF56601">
    <property type="entry name" value="beta-lactamase/transpeptidase-like"/>
    <property type="match status" value="1"/>
</dbReference>
<dbReference type="OrthoDB" id="5946976at2759"/>
<dbReference type="Gene3D" id="3.40.710.10">
    <property type="entry name" value="DD-peptidase/beta-lactamase superfamily"/>
    <property type="match status" value="1"/>
</dbReference>
<dbReference type="WBParaSite" id="DME_0000796001-mRNA-1">
    <property type="protein sequence ID" value="DME_0000796001-mRNA-1"/>
    <property type="gene ID" value="DME_0000796001"/>
</dbReference>
<reference evidence="2 4" key="2">
    <citation type="submission" date="2018-11" db="EMBL/GenBank/DDBJ databases">
        <authorList>
            <consortium name="Pathogen Informatics"/>
        </authorList>
    </citation>
    <scope>NUCLEOTIDE SEQUENCE [LARGE SCALE GENOMIC DNA]</scope>
</reference>
<protein>
    <submittedName>
        <fullName evidence="5">Beta-lactamase domain-containing protein</fullName>
    </submittedName>
</protein>
<sequence length="401" mass="45764">MASINCKSRRDDIPTDGFTHPSFALLKEVFKRNFEMNLEPSGAAFAAYHRGKLVADLYGGYSDKDKKLPWREETMTILFSTTKSLASICLAILIDRGKASYDDLVCKYWPKFANNGKGCITIKQVVQHEAGLPYDNQILSVNDVLDHERMAKFFERMTPLWQPGEKCGYHALTFGFLVDQLVRRLDDKKRGVVEFFHEEIVSKHGLNGISIGLENDEQNDRVAYITSITDEQIKLEAEQNPEGARKYKLADNIHNKKLYESWPWIQIHHYNKLENRRIPMASNMGIGTARDLAKVHSLIVEGKLLSERFLRQIQYPQLDEMDIINGYPENKGFGWIYNKNTLGNWNFGHSGYGGQNVRVDLDSKLAYAYICSGLKAADADNVRPFANLQACLYECLKKNCS</sequence>
<dbReference type="PANTHER" id="PTHR43319:SF1">
    <property type="entry name" value="BETA-LACTAMASE-RELATED DOMAIN-CONTAINING PROTEIN"/>
    <property type="match status" value="1"/>
</dbReference>
<gene>
    <name evidence="2" type="ORF">DME_LOCUS2085</name>
</gene>
<name>A0A0N4UJV2_DRAME</name>
<dbReference type="Proteomes" id="UP000274756">
    <property type="component" value="Unassembled WGS sequence"/>
</dbReference>
<evidence type="ECO:0000313" key="4">
    <source>
        <dbReference type="Proteomes" id="UP000274756"/>
    </source>
</evidence>
<dbReference type="PANTHER" id="PTHR43319">
    <property type="entry name" value="BETA-LACTAMASE-RELATED"/>
    <property type="match status" value="1"/>
</dbReference>
<feature type="domain" description="Beta-lactamase-related" evidence="1">
    <location>
        <begin position="41"/>
        <end position="387"/>
    </location>
</feature>
<dbReference type="Pfam" id="PF00144">
    <property type="entry name" value="Beta-lactamase"/>
    <property type="match status" value="1"/>
</dbReference>
<organism evidence="3 5">
    <name type="scientific">Dracunculus medinensis</name>
    <name type="common">Guinea worm</name>
    <dbReference type="NCBI Taxonomy" id="318479"/>
    <lineage>
        <taxon>Eukaryota</taxon>
        <taxon>Metazoa</taxon>
        <taxon>Ecdysozoa</taxon>
        <taxon>Nematoda</taxon>
        <taxon>Chromadorea</taxon>
        <taxon>Rhabditida</taxon>
        <taxon>Spirurina</taxon>
        <taxon>Dracunculoidea</taxon>
        <taxon>Dracunculidae</taxon>
        <taxon>Dracunculus</taxon>
    </lineage>
</organism>
<evidence type="ECO:0000313" key="3">
    <source>
        <dbReference type="Proteomes" id="UP000038040"/>
    </source>
</evidence>
<dbReference type="InterPro" id="IPR052907">
    <property type="entry name" value="Beta-lactamase/esterase"/>
</dbReference>
<proteinExistence type="predicted"/>
<dbReference type="InterPro" id="IPR001466">
    <property type="entry name" value="Beta-lactam-related"/>
</dbReference>
<accession>A0A0N4UJV2</accession>
<keyword evidence="4" id="KW-1185">Reference proteome</keyword>